<dbReference type="InterPro" id="IPR036505">
    <property type="entry name" value="Amidase/PGRP_sf"/>
</dbReference>
<evidence type="ECO:0000313" key="6">
    <source>
        <dbReference type="Proteomes" id="UP000237822"/>
    </source>
</evidence>
<gene>
    <name evidence="5" type="ORF">BCF74_12138</name>
</gene>
<dbReference type="GO" id="GO:0008270">
    <property type="term" value="F:zinc ion binding"/>
    <property type="evidence" value="ECO:0007669"/>
    <property type="project" value="InterPro"/>
</dbReference>
<feature type="domain" description="Peptidoglycan recognition protein family" evidence="4">
    <location>
        <begin position="194"/>
        <end position="340"/>
    </location>
</feature>
<protein>
    <submittedName>
        <fullName evidence="5">Putative cell wall-binding protein</fullName>
    </submittedName>
</protein>
<accession>A0A2T0UD45</accession>
<comment type="similarity">
    <text evidence="1">Belongs to the N-acetylmuramoyl-L-alanine amidase 2 family.</text>
</comment>
<dbReference type="InterPro" id="IPR015510">
    <property type="entry name" value="PGRP"/>
</dbReference>
<evidence type="ECO:0000256" key="2">
    <source>
        <dbReference type="SAM" id="MobiDB-lite"/>
    </source>
</evidence>
<dbReference type="SMART" id="SM00701">
    <property type="entry name" value="PGRP"/>
    <property type="match status" value="1"/>
</dbReference>
<dbReference type="InterPro" id="IPR002502">
    <property type="entry name" value="Amidase_domain"/>
</dbReference>
<evidence type="ECO:0000256" key="1">
    <source>
        <dbReference type="ARBA" id="ARBA00007553"/>
    </source>
</evidence>
<dbReference type="Proteomes" id="UP000237822">
    <property type="component" value="Unassembled WGS sequence"/>
</dbReference>
<reference evidence="5 6" key="1">
    <citation type="submission" date="2018-03" db="EMBL/GenBank/DDBJ databases">
        <title>Genomic Encyclopedia of Archaeal and Bacterial Type Strains, Phase II (KMG-II): from individual species to whole genera.</title>
        <authorList>
            <person name="Goeker M."/>
        </authorList>
    </citation>
    <scope>NUCLEOTIDE SEQUENCE [LARGE SCALE GENOMIC DNA]</scope>
    <source>
        <strain evidence="5 6">ATCC BAA-1496</strain>
    </source>
</reference>
<feature type="chain" id="PRO_5015587762" evidence="3">
    <location>
        <begin position="35"/>
        <end position="798"/>
    </location>
</feature>
<dbReference type="GO" id="GO:0008745">
    <property type="term" value="F:N-acetylmuramoyl-L-alanine amidase activity"/>
    <property type="evidence" value="ECO:0007669"/>
    <property type="project" value="InterPro"/>
</dbReference>
<dbReference type="CDD" id="cd06583">
    <property type="entry name" value="PGRP"/>
    <property type="match status" value="1"/>
</dbReference>
<dbReference type="RefSeq" id="WP_106298267.1">
    <property type="nucleotide sequence ID" value="NZ_PVTI01000021.1"/>
</dbReference>
<dbReference type="PANTHER" id="PTHR11022">
    <property type="entry name" value="PEPTIDOGLYCAN RECOGNITION PROTEIN"/>
    <property type="match status" value="1"/>
</dbReference>
<dbReference type="Pfam" id="PF01510">
    <property type="entry name" value="Amidase_2"/>
    <property type="match status" value="1"/>
</dbReference>
<dbReference type="InterPro" id="IPR006619">
    <property type="entry name" value="PGRP_domain_met/bac"/>
</dbReference>
<dbReference type="PANTHER" id="PTHR11022:SF41">
    <property type="entry name" value="PEPTIDOGLYCAN-RECOGNITION PROTEIN LC-RELATED"/>
    <property type="match status" value="1"/>
</dbReference>
<organism evidence="5 6">
    <name type="scientific">Knoellia remsis</name>
    <dbReference type="NCBI Taxonomy" id="407159"/>
    <lineage>
        <taxon>Bacteria</taxon>
        <taxon>Bacillati</taxon>
        <taxon>Actinomycetota</taxon>
        <taxon>Actinomycetes</taxon>
        <taxon>Micrococcales</taxon>
        <taxon>Intrasporangiaceae</taxon>
        <taxon>Knoellia</taxon>
    </lineage>
</organism>
<dbReference type="OrthoDB" id="514320at2"/>
<dbReference type="SUPFAM" id="SSF55846">
    <property type="entry name" value="N-acetylmuramoyl-L-alanine amidase-like"/>
    <property type="match status" value="1"/>
</dbReference>
<dbReference type="InterPro" id="IPR007253">
    <property type="entry name" value="Cell_wall-bd_2"/>
</dbReference>
<keyword evidence="6" id="KW-1185">Reference proteome</keyword>
<dbReference type="Gene3D" id="3.40.50.12090">
    <property type="match status" value="1"/>
</dbReference>
<comment type="caution">
    <text evidence="5">The sequence shown here is derived from an EMBL/GenBank/DDBJ whole genome shotgun (WGS) entry which is preliminary data.</text>
</comment>
<dbReference type="AlphaFoldDB" id="A0A2T0UD45"/>
<feature type="region of interest" description="Disordered" evidence="2">
    <location>
        <begin position="118"/>
        <end position="139"/>
    </location>
</feature>
<dbReference type="Gene3D" id="3.40.80.10">
    <property type="entry name" value="Peptidoglycan recognition protein-like"/>
    <property type="match status" value="1"/>
</dbReference>
<dbReference type="EMBL" id="PVTI01000021">
    <property type="protein sequence ID" value="PRY55861.1"/>
    <property type="molecule type" value="Genomic_DNA"/>
</dbReference>
<evidence type="ECO:0000313" key="5">
    <source>
        <dbReference type="EMBL" id="PRY55861.1"/>
    </source>
</evidence>
<keyword evidence="3" id="KW-0732">Signal</keyword>
<evidence type="ECO:0000256" key="3">
    <source>
        <dbReference type="SAM" id="SignalP"/>
    </source>
</evidence>
<evidence type="ECO:0000259" key="4">
    <source>
        <dbReference type="SMART" id="SM00701"/>
    </source>
</evidence>
<proteinExistence type="inferred from homology"/>
<dbReference type="Pfam" id="PF04122">
    <property type="entry name" value="CW_binding_2"/>
    <property type="match status" value="3"/>
</dbReference>
<name>A0A2T0UD45_9MICO</name>
<sequence>MRHRRSSSSFLRSAVAVATLAATALVAPIVPSDAAPSPVASATRTVPLTGIDARADAAAVRAAGPDVTVAAVSTAVPVGRSSVVGVSWDDPAGPTHSDVTDVRVRTRDSGRWSAWEELGVNEGHGPDDGTAEAGSARAGSDPLIVSGADDVQVQVATSSGRVPPKLELDLIDPGASAADRESILPRATGAGVRPAIRTRADWGADESIAGTPEYGRVDIGFVHHTAGSNSYSSGDVPGIIRGIYAYHVKTLGWKDIGYNFLVDKWGRMWEGRAGGMDKPVVGAHTRGYNARSFAMSVLGSYNTTTVPTAVEDAYTSLFAWKLSLSLVDPMGTTTLTDSDGYPTKVFRNVSGHRDFADADKSTECPGDSLYNRIDTLRPRMRAAQGAMFYRPSLNRTAWDYGATGGATISAAVSKALTWRLEVRSVCRDTPVTTRTGTSTSTALSATWDGRIGSAPAPPGRYTLTLTATSGTTATGTATPWRTTVTVGDAVGAPPGYCPPRVGGADRFAVAAAASREANASTTNVVIANGQDAAMGDALVSAPLARTKDAVLLLTNAAGLPTATRAEITRRGARTAYVVGGEGSVSQTVVDQLRSLGVVTVQRFGGRDRYGVAAEVARAVAPLGAPDVFVASGKQDAMADGLVTSGPATALRRPILLTPPTTMAAATSAALTELGVRRTVVPGGPGSVSDEVLAQLPSPTRLGGASRYAVSVAVAQWATRSGVQGSDVLASSGSQTALADALSGGQLGRQLFYVRSAGVPAEVATELDGRANLSRVTVMGGEASVPLLVAGRLQQSVLE</sequence>
<feature type="signal peptide" evidence="3">
    <location>
        <begin position="1"/>
        <end position="34"/>
    </location>
</feature>
<dbReference type="GO" id="GO:0009253">
    <property type="term" value="P:peptidoglycan catabolic process"/>
    <property type="evidence" value="ECO:0007669"/>
    <property type="project" value="InterPro"/>
</dbReference>